<sequence>MNSVTPSQSSLPTQMHPFKCELPRCASEVEVNYWSKISADTPSLCMYGKFSENKSMYFLENARKSFNGGKENHNLKITIILP</sequence>
<dbReference type="Proteomes" id="UP000321570">
    <property type="component" value="Unassembled WGS sequence"/>
</dbReference>
<dbReference type="AlphaFoldDB" id="A0A564YVY4"/>
<reference evidence="1 2" key="1">
    <citation type="submission" date="2019-07" db="EMBL/GenBank/DDBJ databases">
        <authorList>
            <person name="Jastrzebski P J."/>
            <person name="Paukszto L."/>
            <person name="Jastrzebski P J."/>
        </authorList>
    </citation>
    <scope>NUCLEOTIDE SEQUENCE [LARGE SCALE GENOMIC DNA]</scope>
    <source>
        <strain evidence="1 2">WMS-il1</strain>
    </source>
</reference>
<evidence type="ECO:0000313" key="1">
    <source>
        <dbReference type="EMBL" id="VUZ51441.1"/>
    </source>
</evidence>
<accession>A0A564YVY4</accession>
<evidence type="ECO:0000313" key="2">
    <source>
        <dbReference type="Proteomes" id="UP000321570"/>
    </source>
</evidence>
<organism evidence="1 2">
    <name type="scientific">Hymenolepis diminuta</name>
    <name type="common">Rat tapeworm</name>
    <dbReference type="NCBI Taxonomy" id="6216"/>
    <lineage>
        <taxon>Eukaryota</taxon>
        <taxon>Metazoa</taxon>
        <taxon>Spiralia</taxon>
        <taxon>Lophotrochozoa</taxon>
        <taxon>Platyhelminthes</taxon>
        <taxon>Cestoda</taxon>
        <taxon>Eucestoda</taxon>
        <taxon>Cyclophyllidea</taxon>
        <taxon>Hymenolepididae</taxon>
        <taxon>Hymenolepis</taxon>
    </lineage>
</organism>
<name>A0A564YVY4_HYMDI</name>
<protein>
    <submittedName>
        <fullName evidence="1">Uncharacterized protein</fullName>
    </submittedName>
</protein>
<keyword evidence="2" id="KW-1185">Reference proteome</keyword>
<dbReference type="EMBL" id="CABIJS010000443">
    <property type="protein sequence ID" value="VUZ51441.1"/>
    <property type="molecule type" value="Genomic_DNA"/>
</dbReference>
<gene>
    <name evidence="1" type="ORF">WMSIL1_LOCUS10046</name>
</gene>
<proteinExistence type="predicted"/>